<protein>
    <submittedName>
        <fullName evidence="1">Uncharacterized protein</fullName>
    </submittedName>
</protein>
<dbReference type="Proteomes" id="UP000265566">
    <property type="component" value="Chromosome 4"/>
</dbReference>
<dbReference type="AlphaFoldDB" id="A0A396IFX4"/>
<gene>
    <name evidence="1" type="ORF">MtrunA17_Chr4g0049661</name>
</gene>
<accession>A0A396IFX4</accession>
<reference evidence="2" key="1">
    <citation type="journal article" date="2018" name="Nat. Plants">
        <title>Whole-genome landscape of Medicago truncatula symbiotic genes.</title>
        <authorList>
            <person name="Pecrix Y."/>
            <person name="Staton S.E."/>
            <person name="Sallet E."/>
            <person name="Lelandais-Briere C."/>
            <person name="Moreau S."/>
            <person name="Carrere S."/>
            <person name="Blein T."/>
            <person name="Jardinaud M.F."/>
            <person name="Latrasse D."/>
            <person name="Zouine M."/>
            <person name="Zahm M."/>
            <person name="Kreplak J."/>
            <person name="Mayjonade B."/>
            <person name="Satge C."/>
            <person name="Perez M."/>
            <person name="Cauet S."/>
            <person name="Marande W."/>
            <person name="Chantry-Darmon C."/>
            <person name="Lopez-Roques C."/>
            <person name="Bouchez O."/>
            <person name="Berard A."/>
            <person name="Debelle F."/>
            <person name="Munos S."/>
            <person name="Bendahmane A."/>
            <person name="Berges H."/>
            <person name="Niebel A."/>
            <person name="Buitink J."/>
            <person name="Frugier F."/>
            <person name="Benhamed M."/>
            <person name="Crespi M."/>
            <person name="Gouzy J."/>
            <person name="Gamas P."/>
        </authorList>
    </citation>
    <scope>NUCLEOTIDE SEQUENCE [LARGE SCALE GENOMIC DNA]</scope>
    <source>
        <strain evidence="2">cv. Jemalong A17</strain>
    </source>
</reference>
<evidence type="ECO:0000313" key="2">
    <source>
        <dbReference type="Proteomes" id="UP000265566"/>
    </source>
</evidence>
<evidence type="ECO:0000313" key="1">
    <source>
        <dbReference type="EMBL" id="RHN62645.1"/>
    </source>
</evidence>
<sequence>MSFSKASVPFSFIYISACIKKLSFSKNHFFQELFNPHVTMCGFRKRLSLL</sequence>
<proteinExistence type="predicted"/>
<organism evidence="1 2">
    <name type="scientific">Medicago truncatula</name>
    <name type="common">Barrel medic</name>
    <name type="synonym">Medicago tribuloides</name>
    <dbReference type="NCBI Taxonomy" id="3880"/>
    <lineage>
        <taxon>Eukaryota</taxon>
        <taxon>Viridiplantae</taxon>
        <taxon>Streptophyta</taxon>
        <taxon>Embryophyta</taxon>
        <taxon>Tracheophyta</taxon>
        <taxon>Spermatophyta</taxon>
        <taxon>Magnoliopsida</taxon>
        <taxon>eudicotyledons</taxon>
        <taxon>Gunneridae</taxon>
        <taxon>Pentapetalae</taxon>
        <taxon>rosids</taxon>
        <taxon>fabids</taxon>
        <taxon>Fabales</taxon>
        <taxon>Fabaceae</taxon>
        <taxon>Papilionoideae</taxon>
        <taxon>50 kb inversion clade</taxon>
        <taxon>NPAAA clade</taxon>
        <taxon>Hologalegina</taxon>
        <taxon>IRL clade</taxon>
        <taxon>Trifolieae</taxon>
        <taxon>Medicago</taxon>
    </lineage>
</organism>
<comment type="caution">
    <text evidence="1">The sequence shown here is derived from an EMBL/GenBank/DDBJ whole genome shotgun (WGS) entry which is preliminary data.</text>
</comment>
<dbReference type="Gramene" id="rna25240">
    <property type="protein sequence ID" value="RHN62645.1"/>
    <property type="gene ID" value="gene25240"/>
</dbReference>
<name>A0A396IFX4_MEDTR</name>
<dbReference type="EMBL" id="PSQE01000004">
    <property type="protein sequence ID" value="RHN62645.1"/>
    <property type="molecule type" value="Genomic_DNA"/>
</dbReference>